<organism evidence="1 2">
    <name type="scientific">Canavalia gladiata</name>
    <name type="common">Sword bean</name>
    <name type="synonym">Dolichos gladiatus</name>
    <dbReference type="NCBI Taxonomy" id="3824"/>
    <lineage>
        <taxon>Eukaryota</taxon>
        <taxon>Viridiplantae</taxon>
        <taxon>Streptophyta</taxon>
        <taxon>Embryophyta</taxon>
        <taxon>Tracheophyta</taxon>
        <taxon>Spermatophyta</taxon>
        <taxon>Magnoliopsida</taxon>
        <taxon>eudicotyledons</taxon>
        <taxon>Gunneridae</taxon>
        <taxon>Pentapetalae</taxon>
        <taxon>rosids</taxon>
        <taxon>fabids</taxon>
        <taxon>Fabales</taxon>
        <taxon>Fabaceae</taxon>
        <taxon>Papilionoideae</taxon>
        <taxon>50 kb inversion clade</taxon>
        <taxon>NPAAA clade</taxon>
        <taxon>indigoferoid/millettioid clade</taxon>
        <taxon>Phaseoleae</taxon>
        <taxon>Canavalia</taxon>
    </lineage>
</organism>
<name>A0AAN9LNB8_CANGL</name>
<gene>
    <name evidence="1" type="ORF">VNO77_19891</name>
</gene>
<dbReference type="EMBL" id="JAYMYQ010000004">
    <property type="protein sequence ID" value="KAK7339235.1"/>
    <property type="molecule type" value="Genomic_DNA"/>
</dbReference>
<keyword evidence="2" id="KW-1185">Reference proteome</keyword>
<evidence type="ECO:0000313" key="1">
    <source>
        <dbReference type="EMBL" id="KAK7339235.1"/>
    </source>
</evidence>
<comment type="caution">
    <text evidence="1">The sequence shown here is derived from an EMBL/GenBank/DDBJ whole genome shotgun (WGS) entry which is preliminary data.</text>
</comment>
<protein>
    <submittedName>
        <fullName evidence="1">Uncharacterized protein</fullName>
    </submittedName>
</protein>
<dbReference type="AlphaFoldDB" id="A0AAN9LNB8"/>
<proteinExistence type="predicted"/>
<reference evidence="1 2" key="1">
    <citation type="submission" date="2024-01" db="EMBL/GenBank/DDBJ databases">
        <title>The genomes of 5 underutilized Papilionoideae crops provide insights into root nodulation and disease resistanc.</title>
        <authorList>
            <person name="Jiang F."/>
        </authorList>
    </citation>
    <scope>NUCLEOTIDE SEQUENCE [LARGE SCALE GENOMIC DNA]</scope>
    <source>
        <strain evidence="1">LVBAO_FW01</strain>
        <tissue evidence="1">Leaves</tissue>
    </source>
</reference>
<accession>A0AAN9LNB8</accession>
<evidence type="ECO:0000313" key="2">
    <source>
        <dbReference type="Proteomes" id="UP001367508"/>
    </source>
</evidence>
<sequence length="111" mass="12236">MGVAHAKFVELQGLDARRPHPPSLACAYGNIQGILKSFQGYVGVLQYVTELARRRLWFFAAPATVVSHLVKQERSGAPRRKQGMSSFDSLARPAFPLVLMSLPRLTGKTLT</sequence>
<dbReference type="Proteomes" id="UP001367508">
    <property type="component" value="Unassembled WGS sequence"/>
</dbReference>